<feature type="region of interest" description="Disordered" evidence="2">
    <location>
        <begin position="148"/>
        <end position="210"/>
    </location>
</feature>
<evidence type="ECO:0000313" key="4">
    <source>
        <dbReference type="Proteomes" id="UP001480595"/>
    </source>
</evidence>
<proteinExistence type="predicted"/>
<keyword evidence="4" id="KW-1185">Reference proteome</keyword>
<keyword evidence="1" id="KW-0175">Coiled coil</keyword>
<evidence type="ECO:0000256" key="1">
    <source>
        <dbReference type="SAM" id="Coils"/>
    </source>
</evidence>
<dbReference type="Pfam" id="PF14555">
    <property type="entry name" value="UBA_4"/>
    <property type="match status" value="1"/>
</dbReference>
<accession>A0ABR1SV54</accession>
<name>A0ABR1SV54_9PEZI</name>
<dbReference type="InterPro" id="IPR055335">
    <property type="entry name" value="Ucp6/RUP1"/>
</dbReference>
<feature type="compositionally biased region" description="Low complexity" evidence="2">
    <location>
        <begin position="872"/>
        <end position="881"/>
    </location>
</feature>
<dbReference type="Gene3D" id="1.10.8.10">
    <property type="entry name" value="DNA helicase RuvA subunit, C-terminal domain"/>
    <property type="match status" value="1"/>
</dbReference>
<gene>
    <name evidence="3" type="ORF">PG994_014966</name>
</gene>
<evidence type="ECO:0000313" key="3">
    <source>
        <dbReference type="EMBL" id="KAK8038199.1"/>
    </source>
</evidence>
<evidence type="ECO:0000256" key="2">
    <source>
        <dbReference type="SAM" id="MobiDB-lite"/>
    </source>
</evidence>
<dbReference type="GeneID" id="92099438"/>
<reference evidence="3 4" key="1">
    <citation type="submission" date="2023-01" db="EMBL/GenBank/DDBJ databases">
        <title>Analysis of 21 Apiospora genomes using comparative genomics revels a genus with tremendous synthesis potential of carbohydrate active enzymes and secondary metabolites.</title>
        <authorList>
            <person name="Sorensen T."/>
        </authorList>
    </citation>
    <scope>NUCLEOTIDE SEQUENCE [LARGE SCALE GENOMIC DNA]</scope>
    <source>
        <strain evidence="3 4">CBS 135458</strain>
    </source>
</reference>
<feature type="coiled-coil region" evidence="1">
    <location>
        <begin position="580"/>
        <end position="614"/>
    </location>
</feature>
<feature type="compositionally biased region" description="Basic and acidic residues" evidence="2">
    <location>
        <begin position="882"/>
        <end position="893"/>
    </location>
</feature>
<evidence type="ECO:0008006" key="5">
    <source>
        <dbReference type="Google" id="ProtNLM"/>
    </source>
</evidence>
<protein>
    <recommendedName>
        <fullName evidence="5">Ubiquitin interaction domain-containing protein</fullName>
    </recommendedName>
</protein>
<dbReference type="RefSeq" id="XP_066708051.1">
    <property type="nucleotide sequence ID" value="XM_066866375.1"/>
</dbReference>
<dbReference type="CDD" id="cd14273">
    <property type="entry name" value="UBA_TAP-C_like"/>
    <property type="match status" value="1"/>
</dbReference>
<feature type="compositionally biased region" description="Acidic residues" evidence="2">
    <location>
        <begin position="917"/>
        <end position="926"/>
    </location>
</feature>
<feature type="region of interest" description="Disordered" evidence="2">
    <location>
        <begin position="864"/>
        <end position="926"/>
    </location>
</feature>
<dbReference type="PANTHER" id="PTHR39597:SF1">
    <property type="entry name" value="UBA DOMAIN-CONTAINING PROTEIN RUP1"/>
    <property type="match status" value="1"/>
</dbReference>
<feature type="region of interest" description="Disordered" evidence="2">
    <location>
        <begin position="769"/>
        <end position="822"/>
    </location>
</feature>
<feature type="region of interest" description="Disordered" evidence="2">
    <location>
        <begin position="361"/>
        <end position="388"/>
    </location>
</feature>
<organism evidence="3 4">
    <name type="scientific">Apiospora phragmitis</name>
    <dbReference type="NCBI Taxonomy" id="2905665"/>
    <lineage>
        <taxon>Eukaryota</taxon>
        <taxon>Fungi</taxon>
        <taxon>Dikarya</taxon>
        <taxon>Ascomycota</taxon>
        <taxon>Pezizomycotina</taxon>
        <taxon>Sordariomycetes</taxon>
        <taxon>Xylariomycetidae</taxon>
        <taxon>Amphisphaeriales</taxon>
        <taxon>Apiosporaceae</taxon>
        <taxon>Apiospora</taxon>
    </lineage>
</organism>
<dbReference type="EMBL" id="JAQQWL010000016">
    <property type="protein sequence ID" value="KAK8038199.1"/>
    <property type="molecule type" value="Genomic_DNA"/>
</dbReference>
<sequence>MSVADADVDTLCSIAGMSRDVAIRSLQANHNNLERAINEYFDDPESAKKYDNAWDDTAFSAGRDGDDTQNPGGTIPAFNIQGPDEVSNYQNSTGPTRPPSRAANRSPLGRLVDLTASEAACIADSAYVPGAPTTAADEDADLRRALAESAAQSGVPQEVGVVDNDPNVKHFGPANRPDYQQDQWALVPTKSDGNTPAADPPPSARKRKQGAPAFLRSLNDHRLGALISIYHSIPLARNVLLSYAAGSAVKDYGSHMDWWKGQPIRGPAQDGEEADASSEGVFPSFVDELQRLLAFLDNTDRSYGSADVIAQTSDIDPTNGSWAPADIDHNFFEALRKVGDEIPNCQYGRLETVGKAHYIFPRKKPDERSDKESDAKSEKPDEEPNDDEETARFMLLDVGANDHNFAWGEVDSLYDALDRLFWHHALAPQRWDPEESKAATLVQPSDVLTIRFNGQGLQRTCDIPAVLYVDRYTEERKGMAAELQVHVHQLKQTGLKAIEDWKKSILECHHGENDQAHKWLGRSHGSRDCCQKVIKTCEDLMQRLRQDAQWRQVRERVGQGNAPTMEDLFALQNTSAYSFTEKESEKYAALQEKIQLAREQLKCIETQMSKMEMRHRQCLEALSNASKILTCREEEADAEFESKYIHKSDPERYQPQFWNPIHKYHLRGVAIAPGIAYLCAKEDDDLMQFEDQPETKLDGQWWKVGYAAKDAHPITVERTTLGDVLVAAGSESKNPILVYATEAAYEEEPMPLSQALRMFVQVDNRSFQRELSEEQTHESAPAPDVPSLDSWQGIDFASATKRKHSRSSSLATLGSTGRGSDREMLMYNEDAFEEPTTSHQEFASPAPQSNKLGGLVESLATCRTTESAPSKLSSDGDLLGLESREPEMQERVGRPMSFLARPSSSEKPAVDVMNMDMEVDEEYGTK</sequence>
<comment type="caution">
    <text evidence="3">The sequence shown here is derived from an EMBL/GenBank/DDBJ whole genome shotgun (WGS) entry which is preliminary data.</text>
</comment>
<feature type="region of interest" description="Disordered" evidence="2">
    <location>
        <begin position="58"/>
        <end position="106"/>
    </location>
</feature>
<feature type="compositionally biased region" description="Basic and acidic residues" evidence="2">
    <location>
        <begin position="363"/>
        <end position="379"/>
    </location>
</feature>
<dbReference type="Proteomes" id="UP001480595">
    <property type="component" value="Unassembled WGS sequence"/>
</dbReference>
<dbReference type="PANTHER" id="PTHR39597">
    <property type="entry name" value="UBA DOMAIN-CONTAINING PROTEIN RUP1"/>
    <property type="match status" value="1"/>
</dbReference>